<proteinExistence type="inferred from homology"/>
<evidence type="ECO:0000313" key="10">
    <source>
        <dbReference type="Proteomes" id="UP000662200"/>
    </source>
</evidence>
<feature type="transmembrane region" description="Helical" evidence="8">
    <location>
        <begin position="37"/>
        <end position="55"/>
    </location>
</feature>
<dbReference type="Pfam" id="PF01594">
    <property type="entry name" value="AI-2E_transport"/>
    <property type="match status" value="1"/>
</dbReference>
<keyword evidence="5 8" id="KW-0812">Transmembrane</keyword>
<comment type="subcellular location">
    <subcellularLocation>
        <location evidence="1">Cell membrane</location>
        <topology evidence="1">Multi-pass membrane protein</topology>
    </subcellularLocation>
</comment>
<keyword evidence="3" id="KW-0813">Transport</keyword>
<sequence>MQDSAARRSPARVTLTVIGLVLATLVGLAVIHATQRVLVWMVVAAFLAVAFRPPVDWLERRVGWCPRWLATLVVFLVGTLAVAGLLAAFVVPLVREAGDLAARLPDLVRDTQAGRGPLAGPIARFHVREYLASHGEQVRQYLAGLGAPTLALLRGAATAVVGTVTIVVLTYAMVLEAPRLTRAFLRLFPAGPAARLADVGRRCARTVTGYLTGNLLISLVCGALTYAVLLILGVPYAALLAVFVAVMDLIPLIGATLGALAAVLVGFTESTTAGVVLIVFFVAYQQVEDHLLQPLIFARTVRLSPLTVLVAILLAVELAGILGALLAIPVAGMIKVVGGEALRHRRAADVPVPDRHPRRPRPAGTV</sequence>
<keyword evidence="10" id="KW-1185">Reference proteome</keyword>
<dbReference type="AlphaFoldDB" id="A0A8J3FJ21"/>
<keyword evidence="4" id="KW-1003">Cell membrane</keyword>
<feature type="transmembrane region" description="Helical" evidence="8">
    <location>
        <begin position="211"/>
        <end position="232"/>
    </location>
</feature>
<dbReference type="PANTHER" id="PTHR21716:SF53">
    <property type="entry name" value="PERMEASE PERM-RELATED"/>
    <property type="match status" value="1"/>
</dbReference>
<dbReference type="RefSeq" id="WP_189113263.1">
    <property type="nucleotide sequence ID" value="NZ_BMQC01000003.1"/>
</dbReference>
<evidence type="ECO:0000256" key="7">
    <source>
        <dbReference type="ARBA" id="ARBA00023136"/>
    </source>
</evidence>
<feature type="transmembrane region" description="Helical" evidence="8">
    <location>
        <begin position="12"/>
        <end position="31"/>
    </location>
</feature>
<name>A0A8J3FJ21_9ACTN</name>
<dbReference type="PANTHER" id="PTHR21716">
    <property type="entry name" value="TRANSMEMBRANE PROTEIN"/>
    <property type="match status" value="1"/>
</dbReference>
<accession>A0A8J3FJ21</accession>
<evidence type="ECO:0000256" key="8">
    <source>
        <dbReference type="SAM" id="Phobius"/>
    </source>
</evidence>
<evidence type="ECO:0000256" key="3">
    <source>
        <dbReference type="ARBA" id="ARBA00022448"/>
    </source>
</evidence>
<reference evidence="9" key="1">
    <citation type="journal article" date="2014" name="Int. J. Syst. Evol. Microbiol.">
        <title>Complete genome sequence of Corynebacterium casei LMG S-19264T (=DSM 44701T), isolated from a smear-ripened cheese.</title>
        <authorList>
            <consortium name="US DOE Joint Genome Institute (JGI-PGF)"/>
            <person name="Walter F."/>
            <person name="Albersmeier A."/>
            <person name="Kalinowski J."/>
            <person name="Ruckert C."/>
        </authorList>
    </citation>
    <scope>NUCLEOTIDE SEQUENCE</scope>
    <source>
        <strain evidence="9">JCM 3091</strain>
    </source>
</reference>
<gene>
    <name evidence="9" type="ORF">GCM10010124_12940</name>
</gene>
<evidence type="ECO:0000256" key="6">
    <source>
        <dbReference type="ARBA" id="ARBA00022989"/>
    </source>
</evidence>
<dbReference type="GO" id="GO:0055085">
    <property type="term" value="P:transmembrane transport"/>
    <property type="evidence" value="ECO:0007669"/>
    <property type="project" value="TreeGrafter"/>
</dbReference>
<feature type="transmembrane region" description="Helical" evidence="8">
    <location>
        <begin position="151"/>
        <end position="174"/>
    </location>
</feature>
<evidence type="ECO:0000256" key="2">
    <source>
        <dbReference type="ARBA" id="ARBA00009773"/>
    </source>
</evidence>
<dbReference type="EMBL" id="BMQC01000003">
    <property type="protein sequence ID" value="GGK21867.1"/>
    <property type="molecule type" value="Genomic_DNA"/>
</dbReference>
<feature type="transmembrane region" description="Helical" evidence="8">
    <location>
        <begin position="67"/>
        <end position="91"/>
    </location>
</feature>
<feature type="transmembrane region" description="Helical" evidence="8">
    <location>
        <begin position="271"/>
        <end position="287"/>
    </location>
</feature>
<evidence type="ECO:0000313" key="9">
    <source>
        <dbReference type="EMBL" id="GGK21867.1"/>
    </source>
</evidence>
<evidence type="ECO:0000256" key="5">
    <source>
        <dbReference type="ARBA" id="ARBA00022692"/>
    </source>
</evidence>
<reference evidence="9" key="2">
    <citation type="submission" date="2020-09" db="EMBL/GenBank/DDBJ databases">
        <authorList>
            <person name="Sun Q."/>
            <person name="Ohkuma M."/>
        </authorList>
    </citation>
    <scope>NUCLEOTIDE SEQUENCE</scope>
    <source>
        <strain evidence="9">JCM 3091</strain>
    </source>
</reference>
<dbReference type="GO" id="GO:0005886">
    <property type="term" value="C:plasma membrane"/>
    <property type="evidence" value="ECO:0007669"/>
    <property type="project" value="UniProtKB-SubCell"/>
</dbReference>
<protein>
    <submittedName>
        <fullName evidence="9">AI-2E family transporter</fullName>
    </submittedName>
</protein>
<keyword evidence="6 8" id="KW-1133">Transmembrane helix</keyword>
<feature type="transmembrane region" description="Helical" evidence="8">
    <location>
        <begin position="238"/>
        <end position="264"/>
    </location>
</feature>
<dbReference type="InterPro" id="IPR002549">
    <property type="entry name" value="AI-2E-like"/>
</dbReference>
<comment type="similarity">
    <text evidence="2">Belongs to the autoinducer-2 exporter (AI-2E) (TC 2.A.86) family.</text>
</comment>
<evidence type="ECO:0000256" key="4">
    <source>
        <dbReference type="ARBA" id="ARBA00022475"/>
    </source>
</evidence>
<comment type="caution">
    <text evidence="9">The sequence shown here is derived from an EMBL/GenBank/DDBJ whole genome shotgun (WGS) entry which is preliminary data.</text>
</comment>
<evidence type="ECO:0000256" key="1">
    <source>
        <dbReference type="ARBA" id="ARBA00004651"/>
    </source>
</evidence>
<feature type="transmembrane region" description="Helical" evidence="8">
    <location>
        <begin position="307"/>
        <end position="337"/>
    </location>
</feature>
<organism evidence="9 10">
    <name type="scientific">Pilimelia terevasa</name>
    <dbReference type="NCBI Taxonomy" id="53372"/>
    <lineage>
        <taxon>Bacteria</taxon>
        <taxon>Bacillati</taxon>
        <taxon>Actinomycetota</taxon>
        <taxon>Actinomycetes</taxon>
        <taxon>Micromonosporales</taxon>
        <taxon>Micromonosporaceae</taxon>
        <taxon>Pilimelia</taxon>
    </lineage>
</organism>
<keyword evidence="7 8" id="KW-0472">Membrane</keyword>
<dbReference type="Proteomes" id="UP000662200">
    <property type="component" value="Unassembled WGS sequence"/>
</dbReference>